<evidence type="ECO:0000313" key="3">
    <source>
        <dbReference type="Proteomes" id="UP000323583"/>
    </source>
</evidence>
<dbReference type="AlphaFoldDB" id="A0A8B5ZGG7"/>
<protein>
    <submittedName>
        <fullName evidence="2">Uncharacterized protein</fullName>
    </submittedName>
</protein>
<accession>A0A8B5ZGG7</accession>
<sequence length="227" mass="25917">MGKNSKAKRDKKKKKTQKVKSSTQSAKPEFTMPDSFEDFIRMQGKLDKLFDPELLTSPESIDGNILEFCKLISDSEPVFIDVEPEDWCRQSCCDLNVNEYIKANGGQIVCGYKLWYNKPNYIEGERHAVWKGNDGSLKDITFNADGETRVLFIADVAENQLSLEANKHKIRWGKTKQVQDLISFQEEAESMIPTQTMSDSDAWATAITYKDWSEGKRMPSHFLKVNG</sequence>
<evidence type="ECO:0000313" key="2">
    <source>
        <dbReference type="EMBL" id="TXY90214.1"/>
    </source>
</evidence>
<name>A0A8B5ZGG7_VIBCL</name>
<dbReference type="RefSeq" id="WP_000517765.1">
    <property type="nucleotide sequence ID" value="NZ_VHOE01000036.1"/>
</dbReference>
<dbReference type="EMBL" id="VSGZ01000041">
    <property type="protein sequence ID" value="TXY90214.1"/>
    <property type="molecule type" value="Genomic_DNA"/>
</dbReference>
<gene>
    <name evidence="2" type="ORF">FXE67_15570</name>
</gene>
<reference evidence="2 3" key="1">
    <citation type="submission" date="2019-06" db="EMBL/GenBank/DDBJ databases">
        <title>Vibrio cholerae phylogeny based on whole-genome sequencing reveals genetic diversity and population strucutre.</title>
        <authorList>
            <person name="Zhiqiu Y."/>
            <person name="Bin L."/>
            <person name="Lingyan J."/>
        </authorList>
    </citation>
    <scope>NUCLEOTIDE SEQUENCE [LARGE SCALE GENOMIC DNA]</scope>
    <source>
        <strain evidence="2 3">N2768</strain>
    </source>
</reference>
<dbReference type="Proteomes" id="UP000323583">
    <property type="component" value="Unassembled WGS sequence"/>
</dbReference>
<organism evidence="2 3">
    <name type="scientific">Vibrio cholerae</name>
    <dbReference type="NCBI Taxonomy" id="666"/>
    <lineage>
        <taxon>Bacteria</taxon>
        <taxon>Pseudomonadati</taxon>
        <taxon>Pseudomonadota</taxon>
        <taxon>Gammaproteobacteria</taxon>
        <taxon>Vibrionales</taxon>
        <taxon>Vibrionaceae</taxon>
        <taxon>Vibrio</taxon>
    </lineage>
</organism>
<feature type="compositionally biased region" description="Basic residues" evidence="1">
    <location>
        <begin position="1"/>
        <end position="18"/>
    </location>
</feature>
<evidence type="ECO:0000256" key="1">
    <source>
        <dbReference type="SAM" id="MobiDB-lite"/>
    </source>
</evidence>
<comment type="caution">
    <text evidence="2">The sequence shown here is derived from an EMBL/GenBank/DDBJ whole genome shotgun (WGS) entry which is preliminary data.</text>
</comment>
<feature type="region of interest" description="Disordered" evidence="1">
    <location>
        <begin position="1"/>
        <end position="31"/>
    </location>
</feature>
<proteinExistence type="predicted"/>